<dbReference type="PANTHER" id="PTHR12304">
    <property type="entry name" value="INOSINE-URIDINE PREFERRING NUCLEOSIDE HYDROLASE"/>
    <property type="match status" value="1"/>
</dbReference>
<dbReference type="GO" id="GO:0008477">
    <property type="term" value="F:purine nucleosidase activity"/>
    <property type="evidence" value="ECO:0007669"/>
    <property type="project" value="TreeGrafter"/>
</dbReference>
<evidence type="ECO:0000313" key="5">
    <source>
        <dbReference type="EMBL" id="KAJ2784682.1"/>
    </source>
</evidence>
<dbReference type="InterPro" id="IPR001910">
    <property type="entry name" value="Inosine/uridine_hydrolase_dom"/>
</dbReference>
<dbReference type="AlphaFoldDB" id="A0A9W8LM04"/>
<keyword evidence="3" id="KW-0326">Glycosidase</keyword>
<dbReference type="EMBL" id="JANBUL010000022">
    <property type="protein sequence ID" value="KAJ2784682.1"/>
    <property type="molecule type" value="Genomic_DNA"/>
</dbReference>
<feature type="domain" description="Inosine/uridine-preferring nucleoside hydrolase" evidence="4">
    <location>
        <begin position="8"/>
        <end position="311"/>
    </location>
</feature>
<dbReference type="InterPro" id="IPR036452">
    <property type="entry name" value="Ribo_hydro-like"/>
</dbReference>
<dbReference type="Gene3D" id="3.90.245.10">
    <property type="entry name" value="Ribonucleoside hydrolase-like"/>
    <property type="match status" value="1"/>
</dbReference>
<evidence type="ECO:0000256" key="2">
    <source>
        <dbReference type="ARBA" id="ARBA00022801"/>
    </source>
</evidence>
<dbReference type="OrthoDB" id="5783963at2759"/>
<evidence type="ECO:0000259" key="4">
    <source>
        <dbReference type="Pfam" id="PF01156"/>
    </source>
</evidence>
<dbReference type="CDD" id="cd02651">
    <property type="entry name" value="nuc_hydro_IU_UC_XIUA"/>
    <property type="match status" value="1"/>
</dbReference>
<comment type="caution">
    <text evidence="5">The sequence shown here is derived from an EMBL/GenBank/DDBJ whole genome shotgun (WGS) entry which is preliminary data.</text>
</comment>
<gene>
    <name evidence="5" type="primary">URH1</name>
    <name evidence="5" type="ORF">H4R18_000973</name>
</gene>
<name>A0A9W8LM04_9FUNG</name>
<sequence>MAAAQVPVWLDCDVGHDDAMALILGAYHPRIRLLGVSSVSGNAPLENTTENAVRVLQAAGIAGVKVHRGAARPLVKEARHHTKVHGASGLDGSDLLPPADYEQYLDASTNAVNAMRRAIMDSSEPVAIVAVAPLTNVALLLSVYPEVVPRIRMLSIMGGVTGTGSHRPAREFNLSSDPEALHIVLRSGIAHIALVPLDVTLSVLASRAVIDRISRTTRNPRFAQLITDLLGFSASTHADELGEGAGAPLHDPVAMLYVVMRDAFEEKHVWVDAGEDVGACNGWLRCDMDGEHALPPNCWVTTAVDTARFWDAMVGALVEASGRCHLIG</sequence>
<dbReference type="PANTHER" id="PTHR12304:SF59">
    <property type="entry name" value="INOSINE-URIDINE PREFERRING NUCLEOSIDE HYDROLASE FAMILY PROTEIN"/>
    <property type="match status" value="1"/>
</dbReference>
<evidence type="ECO:0000256" key="1">
    <source>
        <dbReference type="ARBA" id="ARBA00009176"/>
    </source>
</evidence>
<protein>
    <submittedName>
        <fullName evidence="5">Uridine nucleosidase 1</fullName>
    </submittedName>
</protein>
<dbReference type="InterPro" id="IPR023186">
    <property type="entry name" value="IUNH"/>
</dbReference>
<evidence type="ECO:0000313" key="6">
    <source>
        <dbReference type="Proteomes" id="UP001140217"/>
    </source>
</evidence>
<comment type="similarity">
    <text evidence="1">Belongs to the IUNH family.</text>
</comment>
<dbReference type="SUPFAM" id="SSF53590">
    <property type="entry name" value="Nucleoside hydrolase"/>
    <property type="match status" value="1"/>
</dbReference>
<dbReference type="Proteomes" id="UP001140217">
    <property type="component" value="Unassembled WGS sequence"/>
</dbReference>
<organism evidence="5 6">
    <name type="scientific">Coemansia javaensis</name>
    <dbReference type="NCBI Taxonomy" id="2761396"/>
    <lineage>
        <taxon>Eukaryota</taxon>
        <taxon>Fungi</taxon>
        <taxon>Fungi incertae sedis</taxon>
        <taxon>Zoopagomycota</taxon>
        <taxon>Kickxellomycotina</taxon>
        <taxon>Kickxellomycetes</taxon>
        <taxon>Kickxellales</taxon>
        <taxon>Kickxellaceae</taxon>
        <taxon>Coemansia</taxon>
    </lineage>
</organism>
<proteinExistence type="inferred from homology"/>
<dbReference type="GO" id="GO:0006152">
    <property type="term" value="P:purine nucleoside catabolic process"/>
    <property type="evidence" value="ECO:0007669"/>
    <property type="project" value="TreeGrafter"/>
</dbReference>
<evidence type="ECO:0000256" key="3">
    <source>
        <dbReference type="ARBA" id="ARBA00023295"/>
    </source>
</evidence>
<dbReference type="Pfam" id="PF01156">
    <property type="entry name" value="IU_nuc_hydro"/>
    <property type="match status" value="1"/>
</dbReference>
<dbReference type="GO" id="GO:0005829">
    <property type="term" value="C:cytosol"/>
    <property type="evidence" value="ECO:0007669"/>
    <property type="project" value="TreeGrafter"/>
</dbReference>
<keyword evidence="2" id="KW-0378">Hydrolase</keyword>
<accession>A0A9W8LM04</accession>
<keyword evidence="6" id="KW-1185">Reference proteome</keyword>
<reference evidence="5" key="1">
    <citation type="submission" date="2022-07" db="EMBL/GenBank/DDBJ databases">
        <title>Phylogenomic reconstructions and comparative analyses of Kickxellomycotina fungi.</title>
        <authorList>
            <person name="Reynolds N.K."/>
            <person name="Stajich J.E."/>
            <person name="Barry K."/>
            <person name="Grigoriev I.V."/>
            <person name="Crous P."/>
            <person name="Smith M.E."/>
        </authorList>
    </citation>
    <scope>NUCLEOTIDE SEQUENCE</scope>
    <source>
        <strain evidence="5">NBRC 105414</strain>
    </source>
</reference>